<evidence type="ECO:0000313" key="3">
    <source>
        <dbReference type="Proteomes" id="UP000002358"/>
    </source>
</evidence>
<feature type="region of interest" description="Disordered" evidence="1">
    <location>
        <begin position="192"/>
        <end position="218"/>
    </location>
</feature>
<organism evidence="2 3">
    <name type="scientific">Nasonia vitripennis</name>
    <name type="common">Parasitic wasp</name>
    <dbReference type="NCBI Taxonomy" id="7425"/>
    <lineage>
        <taxon>Eukaryota</taxon>
        <taxon>Metazoa</taxon>
        <taxon>Ecdysozoa</taxon>
        <taxon>Arthropoda</taxon>
        <taxon>Hexapoda</taxon>
        <taxon>Insecta</taxon>
        <taxon>Pterygota</taxon>
        <taxon>Neoptera</taxon>
        <taxon>Endopterygota</taxon>
        <taxon>Hymenoptera</taxon>
        <taxon>Apocrita</taxon>
        <taxon>Proctotrupomorpha</taxon>
        <taxon>Chalcidoidea</taxon>
        <taxon>Pteromalidae</taxon>
        <taxon>Pteromalinae</taxon>
        <taxon>Nasonia</taxon>
    </lineage>
</organism>
<evidence type="ECO:0000256" key="1">
    <source>
        <dbReference type="SAM" id="MobiDB-lite"/>
    </source>
</evidence>
<keyword evidence="3" id="KW-1185">Reference proteome</keyword>
<dbReference type="RefSeq" id="XP_031785047.1">
    <property type="nucleotide sequence ID" value="XM_031929187.1"/>
</dbReference>
<sequence length="218" mass="24722">MSEIHTNLCATIWPPICLLIRIIHVSLLKLHQYLCPKKNDTRNSIDLFKSFIIHVKLNIPKCLGYIVNIELQKNFPKMYINNCACYSSYMLGVNFVVISCVTGDKVKHLWENLRKAFVRDHKKVIAGHASSYYLYNDMIFLESYVAHKRKLNTNNDSNVAAGSEQQPLPSSNDSSNGNLTFEDVLSLYKKYKSSGNSNEKSNQLVSSVNQSAVDQGLK</sequence>
<name>A0A7M7QGA7_NASVI</name>
<feature type="compositionally biased region" description="Polar residues" evidence="1">
    <location>
        <begin position="193"/>
        <end position="218"/>
    </location>
</feature>
<protein>
    <submittedName>
        <fullName evidence="2">Uncharacterized protein</fullName>
    </submittedName>
</protein>
<evidence type="ECO:0000313" key="2">
    <source>
        <dbReference type="EnsemblMetazoa" id="XP_031785047"/>
    </source>
</evidence>
<dbReference type="AlphaFoldDB" id="A0A7M7QGA7"/>
<dbReference type="KEGG" id="nvi:103317558"/>
<dbReference type="InParanoid" id="A0A7M7QGA7"/>
<dbReference type="GeneID" id="103317558"/>
<accession>A0A7M7QGA7</accession>
<dbReference type="EnsemblMetazoa" id="XM_031929187">
    <property type="protein sequence ID" value="XP_031785047"/>
    <property type="gene ID" value="LOC103317558"/>
</dbReference>
<feature type="region of interest" description="Disordered" evidence="1">
    <location>
        <begin position="155"/>
        <end position="178"/>
    </location>
</feature>
<reference evidence="2" key="1">
    <citation type="submission" date="2021-01" db="UniProtKB">
        <authorList>
            <consortium name="EnsemblMetazoa"/>
        </authorList>
    </citation>
    <scope>IDENTIFICATION</scope>
</reference>
<dbReference type="Proteomes" id="UP000002358">
    <property type="component" value="Chromosome 4"/>
</dbReference>
<proteinExistence type="predicted"/>